<dbReference type="NCBIfam" id="TIGR02209">
    <property type="entry name" value="ftsL_broad"/>
    <property type="match status" value="1"/>
</dbReference>
<dbReference type="InterPro" id="IPR007060">
    <property type="entry name" value="FtsL/DivIC"/>
</dbReference>
<dbReference type="OrthoDB" id="2989137at2"/>
<proteinExistence type="inferred from homology"/>
<dbReference type="AlphaFoldDB" id="A0A1H3MIT9"/>
<comment type="similarity">
    <text evidence="7">Belongs to the FtsL family.</text>
</comment>
<dbReference type="HAMAP" id="MF_00910">
    <property type="entry name" value="FtsL"/>
    <property type="match status" value="1"/>
</dbReference>
<dbReference type="EMBL" id="FNPI01000003">
    <property type="protein sequence ID" value="SDY76274.1"/>
    <property type="molecule type" value="Genomic_DNA"/>
</dbReference>
<keyword evidence="4 7" id="KW-1133">Transmembrane helix</keyword>
<name>A0A1H3MIT9_9BACI</name>
<evidence type="ECO:0000256" key="9">
    <source>
        <dbReference type="SAM" id="MobiDB-lite"/>
    </source>
</evidence>
<keyword evidence="5 7" id="KW-0472">Membrane</keyword>
<comment type="subcellular location">
    <subcellularLocation>
        <location evidence="7">Cell membrane</location>
        <topology evidence="7">Single-pass type II membrane protein</topology>
    </subcellularLocation>
    <text evidence="7">Localizes to the division septum where it forms a ring structure.</text>
</comment>
<dbReference type="Proteomes" id="UP000198935">
    <property type="component" value="Unassembled WGS sequence"/>
</dbReference>
<evidence type="ECO:0000313" key="10">
    <source>
        <dbReference type="EMBL" id="SDY76274.1"/>
    </source>
</evidence>
<keyword evidence="1 7" id="KW-1003">Cell membrane</keyword>
<keyword evidence="2 7" id="KW-0132">Cell division</keyword>
<feature type="region of interest" description="Disordered" evidence="9">
    <location>
        <begin position="1"/>
        <end position="20"/>
    </location>
</feature>
<dbReference type="GO" id="GO:0032153">
    <property type="term" value="C:cell division site"/>
    <property type="evidence" value="ECO:0007669"/>
    <property type="project" value="UniProtKB-UniRule"/>
</dbReference>
<keyword evidence="11" id="KW-1185">Reference proteome</keyword>
<protein>
    <recommendedName>
        <fullName evidence="7 8">Cell division protein FtsL</fullName>
    </recommendedName>
</protein>
<dbReference type="InterPro" id="IPR011922">
    <property type="entry name" value="Cell_div_FtsL"/>
</dbReference>
<evidence type="ECO:0000256" key="4">
    <source>
        <dbReference type="ARBA" id="ARBA00022989"/>
    </source>
</evidence>
<dbReference type="Pfam" id="PF04977">
    <property type="entry name" value="DivIC"/>
    <property type="match status" value="1"/>
</dbReference>
<evidence type="ECO:0000256" key="1">
    <source>
        <dbReference type="ARBA" id="ARBA00022475"/>
    </source>
</evidence>
<dbReference type="GO" id="GO:0005886">
    <property type="term" value="C:plasma membrane"/>
    <property type="evidence" value="ECO:0007669"/>
    <property type="project" value="UniProtKB-SubCell"/>
</dbReference>
<organism evidence="10 11">
    <name type="scientific">Evansella caseinilytica</name>
    <dbReference type="NCBI Taxonomy" id="1503961"/>
    <lineage>
        <taxon>Bacteria</taxon>
        <taxon>Bacillati</taxon>
        <taxon>Bacillota</taxon>
        <taxon>Bacilli</taxon>
        <taxon>Bacillales</taxon>
        <taxon>Bacillaceae</taxon>
        <taxon>Evansella</taxon>
    </lineage>
</organism>
<evidence type="ECO:0000256" key="6">
    <source>
        <dbReference type="ARBA" id="ARBA00023306"/>
    </source>
</evidence>
<feature type="transmembrane region" description="Helical" evidence="7">
    <location>
        <begin position="37"/>
        <end position="63"/>
    </location>
</feature>
<evidence type="ECO:0000256" key="8">
    <source>
        <dbReference type="NCBIfam" id="TIGR02209"/>
    </source>
</evidence>
<keyword evidence="6 7" id="KW-0131">Cell cycle</keyword>
<dbReference type="STRING" id="1503961.SAMN05421736_103237"/>
<evidence type="ECO:0000256" key="2">
    <source>
        <dbReference type="ARBA" id="ARBA00022618"/>
    </source>
</evidence>
<keyword evidence="3 7" id="KW-0812">Transmembrane</keyword>
<evidence type="ECO:0000256" key="3">
    <source>
        <dbReference type="ARBA" id="ARBA00022692"/>
    </source>
</evidence>
<reference evidence="11" key="1">
    <citation type="submission" date="2016-10" db="EMBL/GenBank/DDBJ databases">
        <authorList>
            <person name="Varghese N."/>
            <person name="Submissions S."/>
        </authorList>
    </citation>
    <scope>NUCLEOTIDE SEQUENCE [LARGE SCALE GENOMIC DNA]</scope>
    <source>
        <strain evidence="11">SP</strain>
    </source>
</reference>
<evidence type="ECO:0000313" key="11">
    <source>
        <dbReference type="Proteomes" id="UP000198935"/>
    </source>
</evidence>
<comment type="function">
    <text evidence="7">Essential cell division protein.</text>
</comment>
<accession>A0A1H3MIT9</accession>
<evidence type="ECO:0000256" key="5">
    <source>
        <dbReference type="ARBA" id="ARBA00023136"/>
    </source>
</evidence>
<dbReference type="GO" id="GO:0043093">
    <property type="term" value="P:FtsZ-dependent cytokinesis"/>
    <property type="evidence" value="ECO:0007669"/>
    <property type="project" value="UniProtKB-UniRule"/>
</dbReference>
<evidence type="ECO:0000256" key="7">
    <source>
        <dbReference type="HAMAP-Rule" id="MF_00910"/>
    </source>
</evidence>
<sequence>MSPLVQRQAETHTYPVKEKQSKKQRVFKGGITKGEKLIYCIALVALLFILYNVVSNYASIYVLNHQIQQQEQKIEDQRNVNESLSLQVTELSDPERILSEAKAMGMVLDDKNVKFTHSND</sequence>
<gene>
    <name evidence="7" type="primary">ftsL</name>
    <name evidence="10" type="ORF">SAMN05421736_103237</name>
</gene>